<evidence type="ECO:0000313" key="2">
    <source>
        <dbReference type="EMBL" id="PND40122.1"/>
    </source>
</evidence>
<dbReference type="OrthoDB" id="1456570at2"/>
<proteinExistence type="predicted"/>
<comment type="caution">
    <text evidence="2">The sequence shown here is derived from an EMBL/GenBank/DDBJ whole genome shotgun (WGS) entry which is preliminary data.</text>
</comment>
<dbReference type="Pfam" id="PF14206">
    <property type="entry name" value="Cys_rich_CPCC"/>
    <property type="match status" value="1"/>
</dbReference>
<dbReference type="AlphaFoldDB" id="A0A2N8L343"/>
<name>A0A2N8L343_9BURK</name>
<protein>
    <recommendedName>
        <fullName evidence="1">Cysteine-rich CPCC domain-containing protein</fullName>
    </recommendedName>
</protein>
<evidence type="ECO:0000259" key="1">
    <source>
        <dbReference type="Pfam" id="PF14206"/>
    </source>
</evidence>
<feature type="domain" description="Cysteine-rich CPCC" evidence="1">
    <location>
        <begin position="6"/>
        <end position="56"/>
    </location>
</feature>
<dbReference type="InterPro" id="IPR025983">
    <property type="entry name" value="Cys_rich_CPCC"/>
</dbReference>
<evidence type="ECO:0000313" key="3">
    <source>
        <dbReference type="Proteomes" id="UP000235916"/>
    </source>
</evidence>
<dbReference type="RefSeq" id="WP_102766257.1">
    <property type="nucleotide sequence ID" value="NZ_POSP01000001.1"/>
</dbReference>
<sequence>MNEESFPCPSCGFLVFGEPPGSYESCELCGWEDDHVQLANPTMGGGANKRSLVQSQLLALQRFPVGVSVFGSILRAPGWRPLRPEEVEPARSPANGSEYFDAAAGDAPSYYWTLDAAL</sequence>
<reference evidence="2 3" key="1">
    <citation type="submission" date="2018-01" db="EMBL/GenBank/DDBJ databases">
        <title>Draft genome sequence of Paucibacter aquatile CR182 isolated from freshwater of the Nakdong River.</title>
        <authorList>
            <person name="Choi A."/>
            <person name="Chung E.J."/>
        </authorList>
    </citation>
    <scope>NUCLEOTIDE SEQUENCE [LARGE SCALE GENOMIC DNA]</scope>
    <source>
        <strain evidence="2 3">CR182</strain>
    </source>
</reference>
<gene>
    <name evidence="2" type="ORF">C1O66_01675</name>
</gene>
<accession>A0A2N8L343</accession>
<keyword evidence="3" id="KW-1185">Reference proteome</keyword>
<dbReference type="EMBL" id="POSP01000001">
    <property type="protein sequence ID" value="PND40122.1"/>
    <property type="molecule type" value="Genomic_DNA"/>
</dbReference>
<dbReference type="Proteomes" id="UP000235916">
    <property type="component" value="Unassembled WGS sequence"/>
</dbReference>
<organism evidence="2 3">
    <name type="scientific">Kinneretia aquatilis</name>
    <dbReference type="NCBI Taxonomy" id="2070761"/>
    <lineage>
        <taxon>Bacteria</taxon>
        <taxon>Pseudomonadati</taxon>
        <taxon>Pseudomonadota</taxon>
        <taxon>Betaproteobacteria</taxon>
        <taxon>Burkholderiales</taxon>
        <taxon>Sphaerotilaceae</taxon>
        <taxon>Roseateles</taxon>
    </lineage>
</organism>